<proteinExistence type="predicted"/>
<feature type="transmembrane region" description="Helical" evidence="1">
    <location>
        <begin position="206"/>
        <end position="224"/>
    </location>
</feature>
<accession>A0A0A2B9G6</accession>
<dbReference type="Gene3D" id="3.40.50.300">
    <property type="entry name" value="P-loop containing nucleotide triphosphate hydrolases"/>
    <property type="match status" value="1"/>
</dbReference>
<reference evidence="3" key="1">
    <citation type="journal article" date="2014" name="Sci. Data">
        <title>Genomes of diverse isolates of the marine cyanobacterium Prochlorococcus.</title>
        <authorList>
            <person name="Biller S."/>
            <person name="Berube P."/>
            <person name="Thompson J."/>
            <person name="Kelly L."/>
            <person name="Roggensack S."/>
            <person name="Awad L."/>
            <person name="Roache-Johnson K."/>
            <person name="Ding H."/>
            <person name="Giovannoni S.J."/>
            <person name="Moore L.R."/>
            <person name="Chisholm S.W."/>
        </authorList>
    </citation>
    <scope>NUCLEOTIDE SEQUENCE [LARGE SCALE GENOMIC DNA]</scope>
</reference>
<feature type="transmembrane region" description="Helical" evidence="1">
    <location>
        <begin position="66"/>
        <end position="88"/>
    </location>
</feature>
<evidence type="ECO:0000313" key="3">
    <source>
        <dbReference type="Proteomes" id="UP000030481"/>
    </source>
</evidence>
<keyword evidence="1" id="KW-0472">Membrane</keyword>
<evidence type="ECO:0008006" key="4">
    <source>
        <dbReference type="Google" id="ProtNLM"/>
    </source>
</evidence>
<evidence type="ECO:0000256" key="1">
    <source>
        <dbReference type="SAM" id="Phobius"/>
    </source>
</evidence>
<dbReference type="InterPro" id="IPR027417">
    <property type="entry name" value="P-loop_NTPase"/>
</dbReference>
<dbReference type="EMBL" id="JNAR01000002">
    <property type="protein sequence ID" value="KGG10501.1"/>
    <property type="molecule type" value="Genomic_DNA"/>
</dbReference>
<name>A0A0A2B9G6_PROMR</name>
<dbReference type="RefSeq" id="WP_032518291.1">
    <property type="nucleotide sequence ID" value="NZ_JNAR01000002.1"/>
</dbReference>
<dbReference type="AlphaFoldDB" id="A0A0A2B9G6"/>
<evidence type="ECO:0000313" key="2">
    <source>
        <dbReference type="EMBL" id="KGG10501.1"/>
    </source>
</evidence>
<feature type="transmembrane region" description="Helical" evidence="1">
    <location>
        <begin position="170"/>
        <end position="194"/>
    </location>
</feature>
<feature type="transmembrane region" description="Helical" evidence="1">
    <location>
        <begin position="94"/>
        <end position="114"/>
    </location>
</feature>
<feature type="transmembrane region" description="Helical" evidence="1">
    <location>
        <begin position="240"/>
        <end position="267"/>
    </location>
</feature>
<keyword evidence="1" id="KW-0812">Transmembrane</keyword>
<sequence>MNINSIFSSKSFYLGLFIRVIFIIFFVPIIHIDLFNNFIIHSIQNPSIDPWDSFLSNGGDPLSFPYGYIMLAFLSPLSFFGLIIGSIFNNSIYFSSLGLGLSFLLIDYSGLLIFSKIFPKNINEIISYYWLSPLLIYVTYFHGQLDLLPSLIMLCGFFCLMKRKFSLSGFVFGIACAAKLSMVLAIPFTLIYLWQNMRLRAAFRPFIFYFCLTTTFLSLIPSFLEGYRKMVLGTPLKNNIFWFSVSFDGFTIYILPIVFSILIYLMWRMLKTNYDLLVSFTGISFLISILMMPPNPGWYLWSLPFLIFYQIKTDLQGKFLISLFSIFSVILLYPLHSGSNNIIFKSFNIYNENSNNSFIYSIILFLGVIICLRWYRESIQKNDYFILSRRPLCIGISGSSQSGKKQLCNNLKDVFGESSVNHIDSNKYHKWSDYSPMRRTSSINDPLNFDLLKLSQILQLSKFNNFNELSNNNKFLRKLNFPSKRMDSIIICTGMHIFAADSLADKFDIKIFMDPALKLKKFWTEDSKNKVNDDYSKDSKKFKNIFLKQKKVSDIIFSIKPVNEDLNGKELLEKIPLKLKVYFSDAIFVDRLSKALISICGVKLDSQINYDNLSAIMTIEGEVWSGDIELLALHLIPNLEEFLDLKPKWQDDVFGIMQIIVLLQIDHTLNKVYLK</sequence>
<feature type="transmembrane region" description="Helical" evidence="1">
    <location>
        <begin position="274"/>
        <end position="291"/>
    </location>
</feature>
<dbReference type="Proteomes" id="UP000030481">
    <property type="component" value="Unassembled WGS sequence"/>
</dbReference>
<comment type="caution">
    <text evidence="2">The sequence shown here is derived from an EMBL/GenBank/DDBJ whole genome shotgun (WGS) entry which is preliminary data.</text>
</comment>
<protein>
    <recommendedName>
        <fullName evidence="4">Phosphoribulokinase</fullName>
    </recommendedName>
</protein>
<keyword evidence="1" id="KW-1133">Transmembrane helix</keyword>
<organism evidence="2 3">
    <name type="scientific">Prochlorococcus marinus str. MIT 9401</name>
    <dbReference type="NCBI Taxonomy" id="167551"/>
    <lineage>
        <taxon>Bacteria</taxon>
        <taxon>Bacillati</taxon>
        <taxon>Cyanobacteriota</taxon>
        <taxon>Cyanophyceae</taxon>
        <taxon>Synechococcales</taxon>
        <taxon>Prochlorococcaceae</taxon>
        <taxon>Prochlorococcus</taxon>
    </lineage>
</organism>
<gene>
    <name evidence="2" type="ORF">EV01_0129</name>
</gene>
<feature type="transmembrane region" description="Helical" evidence="1">
    <location>
        <begin position="357"/>
        <end position="375"/>
    </location>
</feature>
<feature type="transmembrane region" description="Helical" evidence="1">
    <location>
        <begin position="12"/>
        <end position="35"/>
    </location>
</feature>
<feature type="transmembrane region" description="Helical" evidence="1">
    <location>
        <begin position="319"/>
        <end position="337"/>
    </location>
</feature>